<dbReference type="FunFam" id="1.20.1250.20:FF:000003">
    <property type="entry name" value="Solute carrier family 17 member 3"/>
    <property type="match status" value="1"/>
</dbReference>
<evidence type="ECO:0000256" key="2">
    <source>
        <dbReference type="ARBA" id="ARBA00022448"/>
    </source>
</evidence>
<evidence type="ECO:0000313" key="8">
    <source>
        <dbReference type="Proteomes" id="UP001152795"/>
    </source>
</evidence>
<dbReference type="Proteomes" id="UP001152795">
    <property type="component" value="Unassembled WGS sequence"/>
</dbReference>
<name>A0A6S7GYB1_PARCT</name>
<keyword evidence="5" id="KW-1133">Transmembrane helix</keyword>
<dbReference type="FunFam" id="1.20.1250.20:FF:000423">
    <property type="entry name" value="Putative inorganic phosphate cotransporter-like Protein"/>
    <property type="match status" value="1"/>
</dbReference>
<organism evidence="7 8">
    <name type="scientific">Paramuricea clavata</name>
    <name type="common">Red gorgonian</name>
    <name type="synonym">Violescent sea-whip</name>
    <dbReference type="NCBI Taxonomy" id="317549"/>
    <lineage>
        <taxon>Eukaryota</taxon>
        <taxon>Metazoa</taxon>
        <taxon>Cnidaria</taxon>
        <taxon>Anthozoa</taxon>
        <taxon>Octocorallia</taxon>
        <taxon>Malacalcyonacea</taxon>
        <taxon>Plexauridae</taxon>
        <taxon>Paramuricea</taxon>
    </lineage>
</organism>
<dbReference type="GO" id="GO:0016020">
    <property type="term" value="C:membrane"/>
    <property type="evidence" value="ECO:0007669"/>
    <property type="project" value="UniProtKB-SubCell"/>
</dbReference>
<dbReference type="Pfam" id="PF07690">
    <property type="entry name" value="MFS_1"/>
    <property type="match status" value="1"/>
</dbReference>
<dbReference type="SUPFAM" id="SSF103473">
    <property type="entry name" value="MFS general substrate transporter"/>
    <property type="match status" value="1"/>
</dbReference>
<comment type="caution">
    <text evidence="7">The sequence shown here is derived from an EMBL/GenBank/DDBJ whole genome shotgun (WGS) entry which is preliminary data.</text>
</comment>
<dbReference type="InterPro" id="IPR050382">
    <property type="entry name" value="MFS_Na/Anion_cotransporter"/>
</dbReference>
<dbReference type="OrthoDB" id="2985014at2759"/>
<dbReference type="AlphaFoldDB" id="A0A6S7GYB1"/>
<keyword evidence="8" id="KW-1185">Reference proteome</keyword>
<evidence type="ECO:0000256" key="3">
    <source>
        <dbReference type="ARBA" id="ARBA00022692"/>
    </source>
</evidence>
<sequence length="509" mass="56843">MISNEEDSSAQFHGEMDKFTYPHSDREINQGDIELCEKRQPLDVNSEINKNGPLNAKVSKPSLFPAIPKRFIILVLIMLANFNMYCIRMCLNVTIVAMTHGEGKRYNSSGPHLSRDMEPEFHWDKQFQGTILASLYWGYTALQIPAGLLSVKYGGSFLLGIAIFGSSALTLLTPYIVRQNVYSFLLLRITEGAFLGLVGVSGISLISKWSPIYERSIFLMVGHSGVLWGTVVANSLSGVLAGSSWGWQSVFYYFGVQGMMWYLCWQYFAYEEPSDHPNITKAELELIGKHWTTTLSLRDIPWKYIFTSVHVWAIIIAYFAHCWSFYTFMMSLPTYLKDIQNLDITTIGFASSLPYFLSAVLSPTWGYFIDVIRSKRYISTTNARKLSSFIGAGVSGIFVVAMVYASTATSAIFVVTIAITLSNFNTSGPQTNIVELAPKYAGVLMGFANFACNLTGFISPEVVGAITIHGDDIRHQWAIVFYITAVVNALGMTFYVCFASSDKQVWADH</sequence>
<evidence type="ECO:0000313" key="7">
    <source>
        <dbReference type="EMBL" id="CAB3996565.1"/>
    </source>
</evidence>
<evidence type="ECO:0000256" key="4">
    <source>
        <dbReference type="ARBA" id="ARBA00022847"/>
    </source>
</evidence>
<protein>
    <submittedName>
        <fullName evidence="7">Vesicular glutamate transporter 2-like</fullName>
    </submittedName>
</protein>
<keyword evidence="2" id="KW-0813">Transport</keyword>
<dbReference type="Gene3D" id="1.20.1250.20">
    <property type="entry name" value="MFS general substrate transporter like domains"/>
    <property type="match status" value="2"/>
</dbReference>
<evidence type="ECO:0000256" key="1">
    <source>
        <dbReference type="ARBA" id="ARBA00004141"/>
    </source>
</evidence>
<dbReference type="GO" id="GO:0015293">
    <property type="term" value="F:symporter activity"/>
    <property type="evidence" value="ECO:0007669"/>
    <property type="project" value="UniProtKB-KW"/>
</dbReference>
<evidence type="ECO:0000256" key="6">
    <source>
        <dbReference type="ARBA" id="ARBA00023136"/>
    </source>
</evidence>
<keyword evidence="6" id="KW-0472">Membrane</keyword>
<dbReference type="InterPro" id="IPR036259">
    <property type="entry name" value="MFS_trans_sf"/>
</dbReference>
<dbReference type="PROSITE" id="PS50850">
    <property type="entry name" value="MFS"/>
    <property type="match status" value="1"/>
</dbReference>
<keyword evidence="4" id="KW-0769">Symport</keyword>
<proteinExistence type="predicted"/>
<evidence type="ECO:0000256" key="5">
    <source>
        <dbReference type="ARBA" id="ARBA00022989"/>
    </source>
</evidence>
<dbReference type="PANTHER" id="PTHR11662">
    <property type="entry name" value="SOLUTE CARRIER FAMILY 17"/>
    <property type="match status" value="1"/>
</dbReference>
<dbReference type="PANTHER" id="PTHR11662:SF399">
    <property type="entry name" value="FI19708P1-RELATED"/>
    <property type="match status" value="1"/>
</dbReference>
<dbReference type="InterPro" id="IPR011701">
    <property type="entry name" value="MFS"/>
</dbReference>
<reference evidence="7" key="1">
    <citation type="submission" date="2020-04" db="EMBL/GenBank/DDBJ databases">
        <authorList>
            <person name="Alioto T."/>
            <person name="Alioto T."/>
            <person name="Gomez Garrido J."/>
        </authorList>
    </citation>
    <scope>NUCLEOTIDE SEQUENCE</scope>
    <source>
        <strain evidence="7">A484AB</strain>
    </source>
</reference>
<accession>A0A6S7GYB1</accession>
<keyword evidence="3" id="KW-0812">Transmembrane</keyword>
<gene>
    <name evidence="7" type="ORF">PACLA_8A061832</name>
</gene>
<dbReference type="GO" id="GO:0006820">
    <property type="term" value="P:monoatomic anion transport"/>
    <property type="evidence" value="ECO:0007669"/>
    <property type="project" value="TreeGrafter"/>
</dbReference>
<comment type="subcellular location">
    <subcellularLocation>
        <location evidence="1">Membrane</location>
        <topology evidence="1">Multi-pass membrane protein</topology>
    </subcellularLocation>
</comment>
<dbReference type="InterPro" id="IPR020846">
    <property type="entry name" value="MFS_dom"/>
</dbReference>
<dbReference type="EMBL" id="CACRXK020002897">
    <property type="protein sequence ID" value="CAB3996565.1"/>
    <property type="molecule type" value="Genomic_DNA"/>
</dbReference>